<dbReference type="InterPro" id="IPR007219">
    <property type="entry name" value="XnlR_reg_dom"/>
</dbReference>
<gene>
    <name evidence="5" type="ORF">AC579_785</name>
</gene>
<evidence type="ECO:0000256" key="2">
    <source>
        <dbReference type="ARBA" id="ARBA00023242"/>
    </source>
</evidence>
<dbReference type="CDD" id="cd00067">
    <property type="entry name" value="GAL4"/>
    <property type="match status" value="1"/>
</dbReference>
<accession>A0A139IHK2</accession>
<evidence type="ECO:0000256" key="1">
    <source>
        <dbReference type="ARBA" id="ARBA00022723"/>
    </source>
</evidence>
<dbReference type="CDD" id="cd12148">
    <property type="entry name" value="fungal_TF_MHR"/>
    <property type="match status" value="1"/>
</dbReference>
<dbReference type="SMART" id="SM00066">
    <property type="entry name" value="GAL4"/>
    <property type="match status" value="1"/>
</dbReference>
<proteinExistence type="predicted"/>
<feature type="compositionally biased region" description="Low complexity" evidence="3">
    <location>
        <begin position="76"/>
        <end position="95"/>
    </location>
</feature>
<evidence type="ECO:0000259" key="4">
    <source>
        <dbReference type="PROSITE" id="PS50048"/>
    </source>
</evidence>
<comment type="caution">
    <text evidence="5">The sequence shown here is derived from an EMBL/GenBank/DDBJ whole genome shotgun (WGS) entry which is preliminary data.</text>
</comment>
<feature type="compositionally biased region" description="Polar residues" evidence="3">
    <location>
        <begin position="115"/>
        <end position="143"/>
    </location>
</feature>
<dbReference type="AlphaFoldDB" id="A0A139IHK2"/>
<dbReference type="Proteomes" id="UP000073492">
    <property type="component" value="Unassembled WGS sequence"/>
</dbReference>
<dbReference type="GO" id="GO:0000981">
    <property type="term" value="F:DNA-binding transcription factor activity, RNA polymerase II-specific"/>
    <property type="evidence" value="ECO:0007669"/>
    <property type="project" value="InterPro"/>
</dbReference>
<protein>
    <recommendedName>
        <fullName evidence="4">Zn(2)-C6 fungal-type domain-containing protein</fullName>
    </recommendedName>
</protein>
<reference evidence="5 6" key="1">
    <citation type="submission" date="2015-07" db="EMBL/GenBank/DDBJ databases">
        <title>Comparative genomics of the Sigatoka disease complex on banana suggests a link between parallel evolutionary changes in Pseudocercospora fijiensis and Pseudocercospora eumusae and increased virulence on the banana host.</title>
        <authorList>
            <person name="Chang T.-C."/>
            <person name="Salvucci A."/>
            <person name="Crous P.W."/>
            <person name="Stergiopoulos I."/>
        </authorList>
    </citation>
    <scope>NUCLEOTIDE SEQUENCE [LARGE SCALE GENOMIC DNA]</scope>
    <source>
        <strain evidence="5 6">CBS 116634</strain>
    </source>
</reference>
<dbReference type="EMBL" id="LFZO01000094">
    <property type="protein sequence ID" value="KXT14085.1"/>
    <property type="molecule type" value="Genomic_DNA"/>
</dbReference>
<dbReference type="PROSITE" id="PS00463">
    <property type="entry name" value="ZN2_CY6_FUNGAL_1"/>
    <property type="match status" value="1"/>
</dbReference>
<dbReference type="InterPro" id="IPR036864">
    <property type="entry name" value="Zn2-C6_fun-type_DNA-bd_sf"/>
</dbReference>
<dbReference type="Pfam" id="PF00172">
    <property type="entry name" value="Zn_clus"/>
    <property type="match status" value="1"/>
</dbReference>
<name>A0A139IHK2_9PEZI</name>
<dbReference type="STRING" id="113226.A0A139IHK2"/>
<sequence>MLLMTVCATNLFFKDARQTMNNMLTQRPSPLACIECRKKHLKCDAVTPICTRCKDRELHCSYTPSRRGCGGRARRQAPSAQPSTHSSSQQQQHPPFGTPLPPTPAYDPAEPLPSIRTTSPDASWNHPSTTSRAESRDPNNQQVSTPPSAASSKSSLRSEDEHLTNLYYTSFHPSHPILVPRSRFASQNYPDYLRTIVRFVASHYAPNISSDTYRTAVVSLMADGSSSERSPEMVQALLIYAIAVHARYEPGEAMTAITKAADIAIGLGMNRAEYAEAHGLNDPVLEESMRRTWWELYVADGYLASLHRHTTFRSKSVPSNAHLPCEESLYSNGLVVSEHTTLDQFDSRHFADEERQFSSFCYRIDAIRIMARVMAVSTENETHADAIQAIDNAIAAWRFDLPNEKAGIVDHNGEVDQMMFQALLYIQCASIFLHFPRSELPISMPAAAEIQCAQRHMAQVSPTSTQHAAKALAASKDLANLASLPMDKYSPFFICGLVFACVVQLSACSAYPRGSTEQNRDRVALLIGLLKSLSRHWSIAKYVSQQLRRAANEIFNPGSEAVTSTHSSDSTYDSGIDVNSFPSDISWFDMFYNDGIQGAQVQAMELNGLIAASKTTRKSTLGTEEQVFKNRSTLEEYDMNSA</sequence>
<feature type="compositionally biased region" description="Pro residues" evidence="3">
    <location>
        <begin position="96"/>
        <end position="105"/>
    </location>
</feature>
<dbReference type="GO" id="GO:0003677">
    <property type="term" value="F:DNA binding"/>
    <property type="evidence" value="ECO:0007669"/>
    <property type="project" value="InterPro"/>
</dbReference>
<dbReference type="Pfam" id="PF04082">
    <property type="entry name" value="Fungal_trans"/>
    <property type="match status" value="1"/>
</dbReference>
<keyword evidence="2" id="KW-0539">Nucleus</keyword>
<dbReference type="SUPFAM" id="SSF57701">
    <property type="entry name" value="Zn2/Cys6 DNA-binding domain"/>
    <property type="match status" value="1"/>
</dbReference>
<feature type="compositionally biased region" description="Low complexity" evidence="3">
    <location>
        <begin position="144"/>
        <end position="155"/>
    </location>
</feature>
<feature type="region of interest" description="Disordered" evidence="3">
    <location>
        <begin position="64"/>
        <end position="158"/>
    </location>
</feature>
<evidence type="ECO:0000256" key="3">
    <source>
        <dbReference type="SAM" id="MobiDB-lite"/>
    </source>
</evidence>
<dbReference type="OrthoDB" id="10067394at2759"/>
<evidence type="ECO:0000313" key="5">
    <source>
        <dbReference type="EMBL" id="KXT14085.1"/>
    </source>
</evidence>
<dbReference type="PANTHER" id="PTHR47431">
    <property type="entry name" value="ZN(II)2CYS6 TRANSCRIPTION FACTOR (EUROFUNG)-RELATED"/>
    <property type="match status" value="1"/>
</dbReference>
<dbReference type="InterPro" id="IPR001138">
    <property type="entry name" value="Zn2Cys6_DnaBD"/>
</dbReference>
<dbReference type="Gene3D" id="4.10.240.10">
    <property type="entry name" value="Zn(2)-C6 fungal-type DNA-binding domain"/>
    <property type="match status" value="1"/>
</dbReference>
<keyword evidence="6" id="KW-1185">Reference proteome</keyword>
<organism evidence="5 6">
    <name type="scientific">Pseudocercospora musae</name>
    <dbReference type="NCBI Taxonomy" id="113226"/>
    <lineage>
        <taxon>Eukaryota</taxon>
        <taxon>Fungi</taxon>
        <taxon>Dikarya</taxon>
        <taxon>Ascomycota</taxon>
        <taxon>Pezizomycotina</taxon>
        <taxon>Dothideomycetes</taxon>
        <taxon>Dothideomycetidae</taxon>
        <taxon>Mycosphaerellales</taxon>
        <taxon>Mycosphaerellaceae</taxon>
        <taxon>Pseudocercospora</taxon>
    </lineage>
</organism>
<dbReference type="PANTHER" id="PTHR47431:SF2">
    <property type="entry name" value="ZN(II)2CYS6 TRANSCRIPTION FACTOR (EUROFUNG)"/>
    <property type="match status" value="1"/>
</dbReference>
<keyword evidence="1" id="KW-0479">Metal-binding</keyword>
<evidence type="ECO:0000313" key="6">
    <source>
        <dbReference type="Proteomes" id="UP000073492"/>
    </source>
</evidence>
<dbReference type="GO" id="GO:0008270">
    <property type="term" value="F:zinc ion binding"/>
    <property type="evidence" value="ECO:0007669"/>
    <property type="project" value="InterPro"/>
</dbReference>
<dbReference type="GO" id="GO:0006351">
    <property type="term" value="P:DNA-templated transcription"/>
    <property type="evidence" value="ECO:0007669"/>
    <property type="project" value="InterPro"/>
</dbReference>
<dbReference type="PROSITE" id="PS50048">
    <property type="entry name" value="ZN2_CY6_FUNGAL_2"/>
    <property type="match status" value="1"/>
</dbReference>
<feature type="domain" description="Zn(2)-C6 fungal-type" evidence="4">
    <location>
        <begin position="32"/>
        <end position="62"/>
    </location>
</feature>